<keyword evidence="3" id="KW-1185">Reference proteome</keyword>
<protein>
    <submittedName>
        <fullName evidence="2">Molybdopterin-guanine dinucleotide biosynthesis protein MobB</fullName>
    </submittedName>
</protein>
<dbReference type="NCBIfam" id="NF008021">
    <property type="entry name" value="PRK10751.1"/>
    <property type="match status" value="1"/>
</dbReference>
<dbReference type="PANTHER" id="PTHR40072:SF1">
    <property type="entry name" value="MOLYBDOPTERIN-GUANINE DINUCLEOTIDE BIOSYNTHESIS ADAPTER PROTEIN"/>
    <property type="match status" value="1"/>
</dbReference>
<evidence type="ECO:0000259" key="1">
    <source>
        <dbReference type="Pfam" id="PF03205"/>
    </source>
</evidence>
<dbReference type="PANTHER" id="PTHR40072">
    <property type="entry name" value="MOLYBDOPTERIN-GUANINE DINUCLEOTIDE BIOSYNTHESIS ADAPTER PROTEIN-RELATED"/>
    <property type="match status" value="1"/>
</dbReference>
<dbReference type="InterPro" id="IPR052539">
    <property type="entry name" value="MGD_biosynthesis_adapter"/>
</dbReference>
<dbReference type="AlphaFoldDB" id="A0A063Y1R4"/>
<dbReference type="InterPro" id="IPR004435">
    <property type="entry name" value="MobB_dom"/>
</dbReference>
<proteinExistence type="predicted"/>
<dbReference type="Gene3D" id="3.40.50.300">
    <property type="entry name" value="P-loop containing nucleotide triphosphate hydrolases"/>
    <property type="match status" value="1"/>
</dbReference>
<dbReference type="GO" id="GO:0005525">
    <property type="term" value="F:GTP binding"/>
    <property type="evidence" value="ECO:0007669"/>
    <property type="project" value="InterPro"/>
</dbReference>
<evidence type="ECO:0000313" key="3">
    <source>
        <dbReference type="Proteomes" id="UP000027318"/>
    </source>
</evidence>
<dbReference type="STRING" id="267850.ADINL_2219"/>
<dbReference type="Pfam" id="PF03205">
    <property type="entry name" value="MobB"/>
    <property type="match status" value="1"/>
</dbReference>
<sequence>MNAFTLPVLGFAAWSGTGKTTLLKQLLPRLKQRGLRVGCIKHAHHTFDVDIPGKDSYELRHAGATQMLIASDQRWALMTEEPRSEAPALSELLQRLDTAQLDMVLVEGFKAEHYPKIELYRAVVGKPMRFQDDPAIVAIATDDPASVPVEVQLPVLDINDISAIEAFVCHFCQTYGGQG</sequence>
<dbReference type="PATRIC" id="fig|267850.7.peg.2187"/>
<dbReference type="NCBIfam" id="TIGR00176">
    <property type="entry name" value="mobB"/>
    <property type="match status" value="1"/>
</dbReference>
<name>A0A063Y1R4_9GAMM</name>
<gene>
    <name evidence="2" type="ORF">ADINL_2219</name>
</gene>
<dbReference type="FunFam" id="3.40.50.300:FF:000920">
    <property type="entry name" value="Molybdopterin-guanine dinucleotide biosynthesis protein B"/>
    <property type="match status" value="1"/>
</dbReference>
<dbReference type="RefSeq" id="WP_036547760.1">
    <property type="nucleotide sequence ID" value="NZ_JMSZ01000032.1"/>
</dbReference>
<dbReference type="GO" id="GO:0006777">
    <property type="term" value="P:Mo-molybdopterin cofactor biosynthetic process"/>
    <property type="evidence" value="ECO:0007669"/>
    <property type="project" value="InterPro"/>
</dbReference>
<evidence type="ECO:0000313" key="2">
    <source>
        <dbReference type="EMBL" id="KDE39090.1"/>
    </source>
</evidence>
<comment type="caution">
    <text evidence="2">The sequence shown here is derived from an EMBL/GenBank/DDBJ whole genome shotgun (WGS) entry which is preliminary data.</text>
</comment>
<dbReference type="CDD" id="cd03116">
    <property type="entry name" value="MobB"/>
    <property type="match status" value="1"/>
</dbReference>
<dbReference type="Proteomes" id="UP000027318">
    <property type="component" value="Unassembled WGS sequence"/>
</dbReference>
<accession>A0A063Y1R4</accession>
<dbReference type="EMBL" id="JMSZ01000032">
    <property type="protein sequence ID" value="KDE39090.1"/>
    <property type="molecule type" value="Genomic_DNA"/>
</dbReference>
<reference evidence="2 3" key="1">
    <citation type="journal article" date="2005" name="Int. J. Syst. Evol. Microbiol.">
        <title>Nitrincola lacisaponensis gen. nov., sp. nov., a novel alkaliphilic bacterium isolated from an alkaline, saline lake.</title>
        <authorList>
            <person name="Dimitriu P.A."/>
            <person name="Shukla S.K."/>
            <person name="Conradt J."/>
            <person name="Marquez M.C."/>
            <person name="Ventosa A."/>
            <person name="Maglia A."/>
            <person name="Peyton B.M."/>
            <person name="Pinkart H.C."/>
            <person name="Mormile M.R."/>
        </authorList>
    </citation>
    <scope>NUCLEOTIDE SEQUENCE [LARGE SCALE GENOMIC DNA]</scope>
    <source>
        <strain evidence="2 3">4CA</strain>
    </source>
</reference>
<dbReference type="InterPro" id="IPR027417">
    <property type="entry name" value="P-loop_NTPase"/>
</dbReference>
<dbReference type="SUPFAM" id="SSF52540">
    <property type="entry name" value="P-loop containing nucleoside triphosphate hydrolases"/>
    <property type="match status" value="1"/>
</dbReference>
<organism evidence="2 3">
    <name type="scientific">Nitrincola lacisaponensis</name>
    <dbReference type="NCBI Taxonomy" id="267850"/>
    <lineage>
        <taxon>Bacteria</taxon>
        <taxon>Pseudomonadati</taxon>
        <taxon>Pseudomonadota</taxon>
        <taxon>Gammaproteobacteria</taxon>
        <taxon>Oceanospirillales</taxon>
        <taxon>Oceanospirillaceae</taxon>
        <taxon>Nitrincola</taxon>
    </lineage>
</organism>
<feature type="domain" description="Molybdopterin-guanine dinucleotide biosynthesis protein B (MobB)" evidence="1">
    <location>
        <begin position="8"/>
        <end position="142"/>
    </location>
</feature>